<evidence type="ECO:0000313" key="6">
    <source>
        <dbReference type="Proteomes" id="UP001217089"/>
    </source>
</evidence>
<dbReference type="PROSITE" id="PS50194">
    <property type="entry name" value="FILAMIN_REPEAT"/>
    <property type="match status" value="4"/>
</dbReference>
<evidence type="ECO:0000256" key="1">
    <source>
        <dbReference type="ARBA" id="ARBA00009238"/>
    </source>
</evidence>
<dbReference type="InterPro" id="IPR013783">
    <property type="entry name" value="Ig-like_fold"/>
</dbReference>
<protein>
    <submittedName>
        <fullName evidence="5">Uncharacterized protein</fullName>
    </submittedName>
</protein>
<keyword evidence="6" id="KW-1185">Reference proteome</keyword>
<name>A0ABQ9EXG5_TEGGR</name>
<evidence type="ECO:0000256" key="3">
    <source>
        <dbReference type="PROSITE-ProRule" id="PRU00087"/>
    </source>
</evidence>
<reference evidence="5 6" key="1">
    <citation type="submission" date="2022-12" db="EMBL/GenBank/DDBJ databases">
        <title>Chromosome-level genome of Tegillarca granosa.</title>
        <authorList>
            <person name="Kim J."/>
        </authorList>
    </citation>
    <scope>NUCLEOTIDE SEQUENCE [LARGE SCALE GENOMIC DNA]</scope>
    <source>
        <strain evidence="5">Teg-2019</strain>
        <tissue evidence="5">Adductor muscle</tissue>
    </source>
</reference>
<dbReference type="EMBL" id="JARBDR010000640">
    <property type="protein sequence ID" value="KAJ8309861.1"/>
    <property type="molecule type" value="Genomic_DNA"/>
</dbReference>
<evidence type="ECO:0000256" key="4">
    <source>
        <dbReference type="SAM" id="MobiDB-lite"/>
    </source>
</evidence>
<feature type="region of interest" description="Disordered" evidence="4">
    <location>
        <begin position="130"/>
        <end position="154"/>
    </location>
</feature>
<evidence type="ECO:0000256" key="2">
    <source>
        <dbReference type="ARBA" id="ARBA00022737"/>
    </source>
</evidence>
<dbReference type="SUPFAM" id="SSF81296">
    <property type="entry name" value="E set domains"/>
    <property type="match status" value="4"/>
</dbReference>
<feature type="repeat" description="Filamin" evidence="3">
    <location>
        <begin position="345"/>
        <end position="427"/>
    </location>
</feature>
<feature type="region of interest" description="Disordered" evidence="4">
    <location>
        <begin position="212"/>
        <end position="240"/>
    </location>
</feature>
<dbReference type="PANTHER" id="PTHR38537:SF16">
    <property type="entry name" value="CALPONIN-HOMOLOGY (CH) DOMAIN-CONTAINING PROTEIN"/>
    <property type="match status" value="1"/>
</dbReference>
<dbReference type="PANTHER" id="PTHR38537">
    <property type="entry name" value="JITTERBUG, ISOFORM N"/>
    <property type="match status" value="1"/>
</dbReference>
<keyword evidence="2" id="KW-0677">Repeat</keyword>
<dbReference type="InterPro" id="IPR044801">
    <property type="entry name" value="Filamin"/>
</dbReference>
<dbReference type="SMART" id="SM00557">
    <property type="entry name" value="IG_FLMN"/>
    <property type="match status" value="4"/>
</dbReference>
<feature type="compositionally biased region" description="Low complexity" evidence="4">
    <location>
        <begin position="220"/>
        <end position="240"/>
    </location>
</feature>
<feature type="repeat" description="Filamin" evidence="3">
    <location>
        <begin position="556"/>
        <end position="649"/>
    </location>
</feature>
<dbReference type="Proteomes" id="UP001217089">
    <property type="component" value="Unassembled WGS sequence"/>
</dbReference>
<comment type="similarity">
    <text evidence="1">Belongs to the filamin family.</text>
</comment>
<organism evidence="5 6">
    <name type="scientific">Tegillarca granosa</name>
    <name type="common">Malaysian cockle</name>
    <name type="synonym">Anadara granosa</name>
    <dbReference type="NCBI Taxonomy" id="220873"/>
    <lineage>
        <taxon>Eukaryota</taxon>
        <taxon>Metazoa</taxon>
        <taxon>Spiralia</taxon>
        <taxon>Lophotrochozoa</taxon>
        <taxon>Mollusca</taxon>
        <taxon>Bivalvia</taxon>
        <taxon>Autobranchia</taxon>
        <taxon>Pteriomorphia</taxon>
        <taxon>Arcoida</taxon>
        <taxon>Arcoidea</taxon>
        <taxon>Arcidae</taxon>
        <taxon>Tegillarca</taxon>
    </lineage>
</organism>
<comment type="caution">
    <text evidence="5">The sequence shown here is derived from an EMBL/GenBank/DDBJ whole genome shotgun (WGS) entry which is preliminary data.</text>
</comment>
<accession>A0ABQ9EXG5</accession>
<dbReference type="Pfam" id="PF00630">
    <property type="entry name" value="Filamin"/>
    <property type="match status" value="4"/>
</dbReference>
<gene>
    <name evidence="5" type="ORF">KUTeg_011726</name>
</gene>
<dbReference type="InterPro" id="IPR001298">
    <property type="entry name" value="Filamin/ABP280_rpt"/>
</dbReference>
<proteinExistence type="inferred from homology"/>
<feature type="repeat" description="Filamin" evidence="3">
    <location>
        <begin position="650"/>
        <end position="746"/>
    </location>
</feature>
<evidence type="ECO:0000313" key="5">
    <source>
        <dbReference type="EMBL" id="KAJ8309861.1"/>
    </source>
</evidence>
<dbReference type="InterPro" id="IPR014756">
    <property type="entry name" value="Ig_E-set"/>
</dbReference>
<dbReference type="InterPro" id="IPR017868">
    <property type="entry name" value="Filamin/ABP280_repeat-like"/>
</dbReference>
<sequence length="779" mass="85786">MEVDDEKNKMEVAVEKDLDKGINVDSVLGELRLILQERSIDMDSDDEEENDENKITNSSTLVPNFMEIKEENGLVVDSSKETENMTSETKSVTSPVQNKSTQPIIFKTSIKRDPGSKLHDSLVQELSTVLKKRQKTSGSDNSVKDTEKESHLIGSYNNNKMVSRETKPVNKIFANKALLANLENHLHKTLQNRNEKPRSSIKDVNIKTATKVLSGDPRLSSDSIPEISSSMSSQNSSVISPSIRSPVADLKKRFEFPGYIETKVLDNKNGAIKKIKTSGDKNEIRKDAVFNVNNDKNVTVYGHRNSDSLYNVHIKSTDNAGIHASYITITGCPFIQNIDEGGLPTATGDGLYRGEEDKSAVFYVDVGNRKGDLNVQVDGPNSIAKCSIDPSDTRYGVTYVPVEVGIFTITIKWNGREIPGSPFHPKVVDPRKVRVQGGWQQFMDANERVHLVVGEEKRLPFDISQAGPGKLRAEVVGPSASIPVSIDDHTIECTSGRSTPEVTLTGVRAEIGVQVFPLGNGKFRCVYIPVVPGAYLLHITWNGRQLRGSPYKVNIIGAFYPNKVVVSGEGLRGCLYGRHMDIGIDTRKAGPGELTASCMGPATAAYCELEDHHDGTFYLRIKPQEIGRHVLQIKYGGEHVTGSPFAVKVGAQPDAGKVRVTGPGVEHGILANFQSRFIVETRGAGAGQLSVRIRGPKGAFQVEMFRESQKDRTILCRFDPVETGLYIIHVKWSGVDVPGSPFHVHIVDSQQELQQVLHEQSFGSSAVTPRSYAQWREEI</sequence>
<feature type="compositionally biased region" description="Basic and acidic residues" evidence="4">
    <location>
        <begin position="142"/>
        <end position="151"/>
    </location>
</feature>
<feature type="repeat" description="Filamin" evidence="3">
    <location>
        <begin position="425"/>
        <end position="555"/>
    </location>
</feature>
<dbReference type="Gene3D" id="2.60.40.10">
    <property type="entry name" value="Immunoglobulins"/>
    <property type="match status" value="4"/>
</dbReference>